<dbReference type="AlphaFoldDB" id="A0AAE0H197"/>
<evidence type="ECO:0000256" key="2">
    <source>
        <dbReference type="ARBA" id="ARBA00022448"/>
    </source>
</evidence>
<gene>
    <name evidence="7" type="ORF">CYMTET_4503</name>
</gene>
<protein>
    <submittedName>
        <fullName evidence="7">Uncharacterized protein</fullName>
    </submittedName>
</protein>
<name>A0AAE0H197_9CHLO</name>
<comment type="caution">
    <text evidence="7">The sequence shown here is derived from an EMBL/GenBank/DDBJ whole genome shotgun (WGS) entry which is preliminary data.</text>
</comment>
<reference evidence="7 8" key="1">
    <citation type="journal article" date="2015" name="Genome Biol. Evol.">
        <title>Comparative Genomics of a Bacterivorous Green Alga Reveals Evolutionary Causalities and Consequences of Phago-Mixotrophic Mode of Nutrition.</title>
        <authorList>
            <person name="Burns J.A."/>
            <person name="Paasch A."/>
            <person name="Narechania A."/>
            <person name="Kim E."/>
        </authorList>
    </citation>
    <scope>NUCLEOTIDE SEQUENCE [LARGE SCALE GENOMIC DNA]</scope>
    <source>
        <strain evidence="7 8">PLY_AMNH</strain>
    </source>
</reference>
<keyword evidence="3" id="KW-0812">Transmembrane</keyword>
<evidence type="ECO:0000256" key="5">
    <source>
        <dbReference type="ARBA" id="ARBA00023065"/>
    </source>
</evidence>
<keyword evidence="5" id="KW-0406">Ion transport</keyword>
<evidence type="ECO:0000256" key="3">
    <source>
        <dbReference type="ARBA" id="ARBA00022692"/>
    </source>
</evidence>
<evidence type="ECO:0000256" key="4">
    <source>
        <dbReference type="ARBA" id="ARBA00022989"/>
    </source>
</evidence>
<dbReference type="EMBL" id="LGRX02000642">
    <property type="protein sequence ID" value="KAK3288011.1"/>
    <property type="molecule type" value="Genomic_DNA"/>
</dbReference>
<dbReference type="InterPro" id="IPR044669">
    <property type="entry name" value="YneE/VCCN1/2-like"/>
</dbReference>
<dbReference type="Pfam" id="PF25539">
    <property type="entry name" value="Bestrophin_2"/>
    <property type="match status" value="1"/>
</dbReference>
<proteinExistence type="predicted"/>
<evidence type="ECO:0000256" key="1">
    <source>
        <dbReference type="ARBA" id="ARBA00004141"/>
    </source>
</evidence>
<evidence type="ECO:0000256" key="6">
    <source>
        <dbReference type="ARBA" id="ARBA00023136"/>
    </source>
</evidence>
<accession>A0AAE0H197</accession>
<evidence type="ECO:0000313" key="7">
    <source>
        <dbReference type="EMBL" id="KAK3288011.1"/>
    </source>
</evidence>
<keyword evidence="4" id="KW-1133">Transmembrane helix</keyword>
<keyword evidence="6" id="KW-0472">Membrane</keyword>
<keyword evidence="8" id="KW-1185">Reference proteome</keyword>
<dbReference type="GO" id="GO:0006811">
    <property type="term" value="P:monoatomic ion transport"/>
    <property type="evidence" value="ECO:0007669"/>
    <property type="project" value="UniProtKB-KW"/>
</dbReference>
<comment type="subcellular location">
    <subcellularLocation>
        <location evidence="1">Membrane</location>
        <topology evidence="1">Multi-pass membrane protein</topology>
    </subcellularLocation>
</comment>
<sequence length="97" mass="11144">MPRSGMQEPELFDFSNFPQDKLVSAAAHKVLMSTGHAPLYALEQITLFLQEEVQAETISDRILQMIDVNLTALEDYIGKAERIRNTTFPTNYVWQIR</sequence>
<organism evidence="7 8">
    <name type="scientific">Cymbomonas tetramitiformis</name>
    <dbReference type="NCBI Taxonomy" id="36881"/>
    <lineage>
        <taxon>Eukaryota</taxon>
        <taxon>Viridiplantae</taxon>
        <taxon>Chlorophyta</taxon>
        <taxon>Pyramimonadophyceae</taxon>
        <taxon>Pyramimonadales</taxon>
        <taxon>Pyramimonadaceae</taxon>
        <taxon>Cymbomonas</taxon>
    </lineage>
</organism>
<dbReference type="GO" id="GO:0016020">
    <property type="term" value="C:membrane"/>
    <property type="evidence" value="ECO:0007669"/>
    <property type="project" value="UniProtKB-SubCell"/>
</dbReference>
<dbReference type="Proteomes" id="UP001190700">
    <property type="component" value="Unassembled WGS sequence"/>
</dbReference>
<keyword evidence="2" id="KW-0813">Transport</keyword>
<evidence type="ECO:0000313" key="8">
    <source>
        <dbReference type="Proteomes" id="UP001190700"/>
    </source>
</evidence>